<comment type="caution">
    <text evidence="4">The sequence shown here is derived from an EMBL/GenBank/DDBJ whole genome shotgun (WGS) entry which is preliminary data.</text>
</comment>
<dbReference type="EMBL" id="JJPL01000120">
    <property type="protein sequence ID" value="KKG61737.1"/>
    <property type="molecule type" value="Genomic_DNA"/>
</dbReference>
<evidence type="ECO:0000313" key="3">
    <source>
        <dbReference type="EMBL" id="KKG61737.1"/>
    </source>
</evidence>
<evidence type="ECO:0000313" key="1">
    <source>
        <dbReference type="EMBL" id="KKG05941.1"/>
    </source>
</evidence>
<dbReference type="Proteomes" id="UP000033933">
    <property type="component" value="Unassembled WGS sequence"/>
</dbReference>
<evidence type="ECO:0000313" key="6">
    <source>
        <dbReference type="Proteomes" id="UP000033933"/>
    </source>
</evidence>
<dbReference type="Proteomes" id="UP000034597">
    <property type="component" value="Unassembled WGS sequence"/>
</dbReference>
<proteinExistence type="predicted"/>
<evidence type="ECO:0000313" key="2">
    <source>
        <dbReference type="EMBL" id="KKG32923.1"/>
    </source>
</evidence>
<dbReference type="EMBL" id="JJPR01000118">
    <property type="protein sequence ID" value="KKG84685.1"/>
    <property type="molecule type" value="Genomic_DNA"/>
</dbReference>
<gene>
    <name evidence="2" type="ORF">DU30_03320</name>
    <name evidence="1" type="ORF">DU40_07595</name>
    <name evidence="4" type="ORF">DU57_19080</name>
    <name evidence="3" type="ORF">DU67_04095</name>
    <name evidence="5" type="ORF">DU87_01790</name>
</gene>
<dbReference type="EMBL" id="JJQQ01000073">
    <property type="protein sequence ID" value="KKH67286.1"/>
    <property type="molecule type" value="Genomic_DNA"/>
</dbReference>
<evidence type="ECO:0000313" key="10">
    <source>
        <dbReference type="Proteomes" id="UP000034950"/>
    </source>
</evidence>
<sequence>MMNDAMFSKNPNTLAVSPACAVESLLFLRRDLARTIPARANGIAKDVRNRLPIPTQKEREINTLISPKKRLKIPLMPEFPLILLPPVAASLPVAVWLILKSLNNGYIVYVFEAGTFSRTGFCFTPGRFRIYSILTPTFPPSIFHS</sequence>
<dbReference type="PATRIC" id="fig|2209.44.peg.4142"/>
<evidence type="ECO:0000313" key="5">
    <source>
        <dbReference type="EMBL" id="KKH67286.1"/>
    </source>
</evidence>
<reference evidence="6 7" key="1">
    <citation type="journal article" date="2015" name="ISME J.">
        <title>Genomic and phenotypic differentiation among Methanosarcina mazei populations from Columbia River sediment.</title>
        <authorList>
            <person name="Youngblut N.D."/>
            <person name="Wirth J.S."/>
            <person name="Henriksen J.R."/>
            <person name="Smith M."/>
            <person name="Simon H."/>
            <person name="Metcalf W.W."/>
            <person name="Whitaker R.J."/>
        </authorList>
    </citation>
    <scope>NUCLEOTIDE SEQUENCE [LARGE SCALE GENOMIC DNA]</scope>
    <source>
        <strain evidence="5 6">1.H.M.0.1</strain>
        <strain evidence="1 9">2.F.T.0.2</strain>
        <strain evidence="2 7">3.F.A.1B.1</strain>
        <strain evidence="3 8">3.F.T.2.1</strain>
        <strain evidence="4 10">3.H.A.2.6</strain>
    </source>
</reference>
<evidence type="ECO:0000313" key="4">
    <source>
        <dbReference type="EMBL" id="KKG84685.1"/>
    </source>
</evidence>
<evidence type="ECO:0000313" key="9">
    <source>
        <dbReference type="Proteomes" id="UP000034597"/>
    </source>
</evidence>
<dbReference type="AlphaFoldDB" id="A0A0F8KV00"/>
<organism evidence="4 10">
    <name type="scientific">Methanosarcina mazei</name>
    <name type="common">Methanosarcina frisia</name>
    <dbReference type="NCBI Taxonomy" id="2209"/>
    <lineage>
        <taxon>Archaea</taxon>
        <taxon>Methanobacteriati</taxon>
        <taxon>Methanobacteriota</taxon>
        <taxon>Stenosarchaea group</taxon>
        <taxon>Methanomicrobia</taxon>
        <taxon>Methanosarcinales</taxon>
        <taxon>Methanosarcinaceae</taxon>
        <taxon>Methanosarcina</taxon>
    </lineage>
</organism>
<dbReference type="Proteomes" id="UP000034298">
    <property type="component" value="Unassembled WGS sequence"/>
</dbReference>
<dbReference type="EMBL" id="JJPC01000111">
    <property type="protein sequence ID" value="KKG32923.1"/>
    <property type="molecule type" value="Genomic_DNA"/>
</dbReference>
<dbReference type="Proteomes" id="UP000034950">
    <property type="component" value="Unassembled WGS sequence"/>
</dbReference>
<accession>A0A0F8KV00</accession>
<dbReference type="Proteomes" id="UP000034424">
    <property type="component" value="Unassembled WGS sequence"/>
</dbReference>
<evidence type="ECO:0000313" key="8">
    <source>
        <dbReference type="Proteomes" id="UP000034424"/>
    </source>
</evidence>
<protein>
    <submittedName>
        <fullName evidence="4">Uncharacterized protein</fullName>
    </submittedName>
</protein>
<name>A0A0F8KV00_METMZ</name>
<evidence type="ECO:0000313" key="7">
    <source>
        <dbReference type="Proteomes" id="UP000034298"/>
    </source>
</evidence>
<dbReference type="EMBL" id="JJOT01000014">
    <property type="protein sequence ID" value="KKG05941.1"/>
    <property type="molecule type" value="Genomic_DNA"/>
</dbReference>